<feature type="compositionally biased region" description="Basic and acidic residues" evidence="1">
    <location>
        <begin position="1357"/>
        <end position="1384"/>
    </location>
</feature>
<evidence type="ECO:0000256" key="2">
    <source>
        <dbReference type="SAM" id="Phobius"/>
    </source>
</evidence>
<dbReference type="Gene3D" id="3.30.700.10">
    <property type="entry name" value="Glycoprotein, Type 4 Pilin"/>
    <property type="match status" value="1"/>
</dbReference>
<sequence length="1404" mass="151359">MTGSKKHSEGFTLAELLLSIAIILVLAAIAIPSIVNAQNNMRMVELNNAAESIANAAQTQMTAKKVAGTWLDLVEKTGTDGKKTDVYPKAVDLPGGFSPDDVYYMTASQVRQSGVLTNLSIDDAVLNGDYIIEFTKSTANVVSVFYTDGKSGFFGTAPQGGNDAAKAYYQASGSREQDARKSATPMIGYYQGTPASATNAVALESPVIWVDELGRLCIQNPNITNNSKVPTTMDVSISIKGEENSATIVLSGLDAKGGGYAVSSGDLSDSYSNSVKETQIYDVISRDMVDNNVFRIDLNDLKRVLESSVTDQGKALAIVVQKLASSSANLHVLAAVSSSDPAMPSISATAEAYMEWPEKIATLTVLVTNPALDAQIVEGGKKRSSASHISGTYEDPQTKLITDSGDAPVTDLSMKDQQAIFNLDDAGIETNSILKAENVESSRQSYSGGWVKLADAISQTSKDVNVYAQVTAGTYTSDPGSEINVSKMVNPGNGSLLWQGGGSFSPSGKAHAYQIYEIWINGERAGYINQGVWTWEESELGDCFSQCVDPITADSTEVKINLSRLYDRVPRDFDGYEVYVRTTPKASEVKQYFVDNMDRIKDYFTGKQRTTGMRGVNLGAPVRQPFENEFGASSTVALFNITSASPTDKYNSESVKNDGKSFFASDDVRVYYSATSALAWKGNSSNASVYTEVPSAQLWGFKKEDQFQNVLPDAYVEQPRSSNEPYALTSTTSADFELSTQRDGLFYRVLEYCDDKGKRLDGSELQYVPYTVQKMAEYATIADAPQKEGCLSSWKTPNASTWPAEGAIIVEPKQLVASYGSFLKYGHVKLTVNYSEIPKVAGLMYLEFGEDGKVGYYGCLSSQTQPIANLLDEINENGVQETISSWGYYAVVPVEEGDSEKAPSFVGTNNRLASLDSKSHIKFSIDGAEYRAYKITSKGDGLKAKSVAIELKYNGIDSLYYLNFNFACAVENNSSKAGSWGETEGAAWIVRHADQFPGCLSTGYATPVVKTYSADCFKQTHDLDMVQRTGTGRNFKDVSFSGVYDGLGYKIRNAHVNATGAFRSNTVSPRGASFLFPEVIGTDDKRACLKNIHLVEDTSQLDAGKYVWDWSYDDGNTHDDSQTYIGLVAGTIRKCDVEGCSVSGYSSNKSPSAFIEIEHKGSNVYGWGILIGWASDSNIKGMINPKNPEIVTPTYVEGITFTTTSRSSSWSSDISIGALLGKAEQNVNLSDCSTSNVSVGTSLLAKNRTAFVGGLVGNYENSLTLVGCSAKEVSLLVDPGQANGSNKLIVGGLVGKGIAFDSGSKNNFVGVVLKREGLSDFQVVDQGVVVQPEAKPESPSEPGSEPVDDAFGVDSDLSQKSEHDTPSTENGRKEEVDPVQDKSADSPQQSAEQHPEGSDEVMRS</sequence>
<feature type="transmembrane region" description="Helical" evidence="2">
    <location>
        <begin position="12"/>
        <end position="35"/>
    </location>
</feature>
<name>A0A423UNR3_9ACTN</name>
<feature type="compositionally biased region" description="Basic and acidic residues" evidence="1">
    <location>
        <begin position="1393"/>
        <end position="1404"/>
    </location>
</feature>
<reference evidence="4" key="1">
    <citation type="submission" date="2018-05" db="EMBL/GenBank/DDBJ databases">
        <title>Genome Sequencing of selected type strains of the family Eggerthellaceae.</title>
        <authorList>
            <person name="Danylec N."/>
            <person name="Stoll D.A."/>
            <person name="Doetsch A."/>
            <person name="Huch M."/>
        </authorList>
    </citation>
    <scope>NUCLEOTIDE SEQUENCE [LARGE SCALE GENOMIC DNA]</scope>
    <source>
        <strain evidence="4">DSM 27213</strain>
    </source>
</reference>
<proteinExistence type="predicted"/>
<evidence type="ECO:0000313" key="4">
    <source>
        <dbReference type="Proteomes" id="UP000285258"/>
    </source>
</evidence>
<organism evidence="3 4">
    <name type="scientific">Gordonibacter urolithinfaciens</name>
    <dbReference type="NCBI Taxonomy" id="1335613"/>
    <lineage>
        <taxon>Bacteria</taxon>
        <taxon>Bacillati</taxon>
        <taxon>Actinomycetota</taxon>
        <taxon>Coriobacteriia</taxon>
        <taxon>Eggerthellales</taxon>
        <taxon>Eggerthellaceae</taxon>
        <taxon>Gordonibacter</taxon>
    </lineage>
</organism>
<gene>
    <name evidence="3" type="ORF">DMP12_00560</name>
</gene>
<feature type="region of interest" description="Disordered" evidence="1">
    <location>
        <begin position="1331"/>
        <end position="1404"/>
    </location>
</feature>
<dbReference type="Pfam" id="PF07963">
    <property type="entry name" value="N_methyl"/>
    <property type="match status" value="1"/>
</dbReference>
<protein>
    <submittedName>
        <fullName evidence="3">Type II secretion system protein</fullName>
    </submittedName>
</protein>
<dbReference type="InterPro" id="IPR045584">
    <property type="entry name" value="Pilin-like"/>
</dbReference>
<comment type="caution">
    <text evidence="3">The sequence shown here is derived from an EMBL/GenBank/DDBJ whole genome shotgun (WGS) entry which is preliminary data.</text>
</comment>
<dbReference type="SUPFAM" id="SSF54523">
    <property type="entry name" value="Pili subunits"/>
    <property type="match status" value="1"/>
</dbReference>
<keyword evidence="2" id="KW-0812">Transmembrane</keyword>
<keyword evidence="2" id="KW-0472">Membrane</keyword>
<dbReference type="Proteomes" id="UP000285258">
    <property type="component" value="Unassembled WGS sequence"/>
</dbReference>
<dbReference type="RefSeq" id="WP_096227505.1">
    <property type="nucleotide sequence ID" value="NZ_CP168029.1"/>
</dbReference>
<accession>A0A423UNR3</accession>
<evidence type="ECO:0000256" key="1">
    <source>
        <dbReference type="SAM" id="MobiDB-lite"/>
    </source>
</evidence>
<evidence type="ECO:0000313" key="3">
    <source>
        <dbReference type="EMBL" id="ROT92035.1"/>
    </source>
</evidence>
<keyword evidence="2" id="KW-1133">Transmembrane helix</keyword>
<dbReference type="EMBL" id="QIBW01000001">
    <property type="protein sequence ID" value="ROT92035.1"/>
    <property type="molecule type" value="Genomic_DNA"/>
</dbReference>
<dbReference type="NCBIfam" id="TIGR02532">
    <property type="entry name" value="IV_pilin_GFxxxE"/>
    <property type="match status" value="1"/>
</dbReference>
<dbReference type="InterPro" id="IPR012902">
    <property type="entry name" value="N_methyl_site"/>
</dbReference>